<dbReference type="InParanoid" id="F7B1M2"/>
<dbReference type="OMA" id="GIHLMAD"/>
<dbReference type="GeneTree" id="ENSGT00390000005806"/>
<accession>F7B1M2</accession>
<evidence type="ECO:0000256" key="1">
    <source>
        <dbReference type="SAM" id="MobiDB-lite"/>
    </source>
</evidence>
<dbReference type="Ensembl" id="ENSCINT00000012786.2">
    <property type="protein sequence ID" value="ENSCINP00000012786.2"/>
    <property type="gene ID" value="ENSCING00000006191.2"/>
</dbReference>
<evidence type="ECO:0000313" key="3">
    <source>
        <dbReference type="Proteomes" id="UP000008144"/>
    </source>
</evidence>
<feature type="region of interest" description="Disordered" evidence="1">
    <location>
        <begin position="1"/>
        <end position="23"/>
    </location>
</feature>
<feature type="compositionally biased region" description="Basic and acidic residues" evidence="1">
    <location>
        <begin position="167"/>
        <end position="184"/>
    </location>
</feature>
<sequence length="280" mass="30551">MTQMPKSILKRTGSGVSTRSSRSIGVLSLDSGMAKLAASLFNNRKSNDVKGNGDVTRTSEKRTTRAKKGQLGNSTDPNSLPAVGGKRGSNLTEGKPPIGNNPRQIVTSPSKSVSFKLEPETHEDDIIVTKKGGARWGVAFSTNQERKNFYAQERLNYPSDGRSSGRSYDKTKGQTQYKLERPPTEAHPSTALLRPRADGGITGVSGIHLMADPYRRYLMARAIDQSQRFAVRENPKLAETKEMRKATKISAHIEPSISGDSGLGIRRSYAQTLPSIKHGR</sequence>
<feature type="compositionally biased region" description="Low complexity" evidence="1">
    <location>
        <begin position="11"/>
        <end position="23"/>
    </location>
</feature>
<evidence type="ECO:0000313" key="2">
    <source>
        <dbReference type="Ensembl" id="ENSCINP00000012786.2"/>
    </source>
</evidence>
<organism evidence="2 3">
    <name type="scientific">Ciona intestinalis</name>
    <name type="common">Transparent sea squirt</name>
    <name type="synonym">Ascidia intestinalis</name>
    <dbReference type="NCBI Taxonomy" id="7719"/>
    <lineage>
        <taxon>Eukaryota</taxon>
        <taxon>Metazoa</taxon>
        <taxon>Chordata</taxon>
        <taxon>Tunicata</taxon>
        <taxon>Ascidiacea</taxon>
        <taxon>Phlebobranchia</taxon>
        <taxon>Cionidae</taxon>
        <taxon>Ciona</taxon>
    </lineage>
</organism>
<reference evidence="2" key="3">
    <citation type="submission" date="2025-09" db="UniProtKB">
        <authorList>
            <consortium name="Ensembl"/>
        </authorList>
    </citation>
    <scope>IDENTIFICATION</scope>
</reference>
<feature type="compositionally biased region" description="Polar residues" evidence="1">
    <location>
        <begin position="101"/>
        <end position="113"/>
    </location>
</feature>
<reference evidence="3" key="1">
    <citation type="journal article" date="2002" name="Science">
        <title>The draft genome of Ciona intestinalis: insights into chordate and vertebrate origins.</title>
        <authorList>
            <person name="Dehal P."/>
            <person name="Satou Y."/>
            <person name="Campbell R.K."/>
            <person name="Chapman J."/>
            <person name="Degnan B."/>
            <person name="De Tomaso A."/>
            <person name="Davidson B."/>
            <person name="Di Gregorio A."/>
            <person name="Gelpke M."/>
            <person name="Goodstein D.M."/>
            <person name="Harafuji N."/>
            <person name="Hastings K.E."/>
            <person name="Ho I."/>
            <person name="Hotta K."/>
            <person name="Huang W."/>
            <person name="Kawashima T."/>
            <person name="Lemaire P."/>
            <person name="Martinez D."/>
            <person name="Meinertzhagen I.A."/>
            <person name="Necula S."/>
            <person name="Nonaka M."/>
            <person name="Putnam N."/>
            <person name="Rash S."/>
            <person name="Saiga H."/>
            <person name="Satake M."/>
            <person name="Terry A."/>
            <person name="Yamada L."/>
            <person name="Wang H.G."/>
            <person name="Awazu S."/>
            <person name="Azumi K."/>
            <person name="Boore J."/>
            <person name="Branno M."/>
            <person name="Chin-Bow S."/>
            <person name="DeSantis R."/>
            <person name="Doyle S."/>
            <person name="Francino P."/>
            <person name="Keys D.N."/>
            <person name="Haga S."/>
            <person name="Hayashi H."/>
            <person name="Hino K."/>
            <person name="Imai K.S."/>
            <person name="Inaba K."/>
            <person name="Kano S."/>
            <person name="Kobayashi K."/>
            <person name="Kobayashi M."/>
            <person name="Lee B.I."/>
            <person name="Makabe K.W."/>
            <person name="Manohar C."/>
            <person name="Matassi G."/>
            <person name="Medina M."/>
            <person name="Mochizuki Y."/>
            <person name="Mount S."/>
            <person name="Morishita T."/>
            <person name="Miura S."/>
            <person name="Nakayama A."/>
            <person name="Nishizaka S."/>
            <person name="Nomoto H."/>
            <person name="Ohta F."/>
            <person name="Oishi K."/>
            <person name="Rigoutsos I."/>
            <person name="Sano M."/>
            <person name="Sasaki A."/>
            <person name="Sasakura Y."/>
            <person name="Shoguchi E."/>
            <person name="Shin-i T."/>
            <person name="Spagnuolo A."/>
            <person name="Stainier D."/>
            <person name="Suzuki M.M."/>
            <person name="Tassy O."/>
            <person name="Takatori N."/>
            <person name="Tokuoka M."/>
            <person name="Yagi K."/>
            <person name="Yoshizaki F."/>
            <person name="Wada S."/>
            <person name="Zhang C."/>
            <person name="Hyatt P.D."/>
            <person name="Larimer F."/>
            <person name="Detter C."/>
            <person name="Doggett N."/>
            <person name="Glavina T."/>
            <person name="Hawkins T."/>
            <person name="Richardson P."/>
            <person name="Lucas S."/>
            <person name="Kohara Y."/>
            <person name="Levine M."/>
            <person name="Satoh N."/>
            <person name="Rokhsar D.S."/>
        </authorList>
    </citation>
    <scope>NUCLEOTIDE SEQUENCE [LARGE SCALE GENOMIC DNA]</scope>
</reference>
<dbReference type="AlphaFoldDB" id="F7B1M2"/>
<name>F7B1M2_CIOIN</name>
<keyword evidence="3" id="KW-1185">Reference proteome</keyword>
<dbReference type="HOGENOM" id="CLU_1179875_0_0_1"/>
<feature type="region of interest" description="Disordered" evidence="1">
    <location>
        <begin position="42"/>
        <end position="114"/>
    </location>
</feature>
<dbReference type="Proteomes" id="UP000008144">
    <property type="component" value="Unassembled WGS sequence"/>
</dbReference>
<proteinExistence type="predicted"/>
<protein>
    <submittedName>
        <fullName evidence="2">Uncharacterized protein</fullName>
    </submittedName>
</protein>
<reference evidence="2" key="2">
    <citation type="submission" date="2025-08" db="UniProtKB">
        <authorList>
            <consortium name="Ensembl"/>
        </authorList>
    </citation>
    <scope>IDENTIFICATION</scope>
</reference>
<feature type="region of interest" description="Disordered" evidence="1">
    <location>
        <begin position="151"/>
        <end position="197"/>
    </location>
</feature>